<dbReference type="Pfam" id="PF00589">
    <property type="entry name" value="Phage_integrase"/>
    <property type="match status" value="1"/>
</dbReference>
<dbReference type="GO" id="GO:0006310">
    <property type="term" value="P:DNA recombination"/>
    <property type="evidence" value="ECO:0007669"/>
    <property type="project" value="UniProtKB-KW"/>
</dbReference>
<evidence type="ECO:0000256" key="2">
    <source>
        <dbReference type="ARBA" id="ARBA00023125"/>
    </source>
</evidence>
<keyword evidence="3" id="KW-0233">DNA recombination</keyword>
<name>A0A1I0Y9Y5_SELRU</name>
<dbReference type="Gene3D" id="1.10.443.10">
    <property type="entry name" value="Intergrase catalytic core"/>
    <property type="match status" value="1"/>
</dbReference>
<dbReference type="SUPFAM" id="SSF56349">
    <property type="entry name" value="DNA breaking-rejoining enzymes"/>
    <property type="match status" value="1"/>
</dbReference>
<dbReference type="EMBL" id="FOJX01000011">
    <property type="protein sequence ID" value="SFB10205.1"/>
    <property type="molecule type" value="Genomic_DNA"/>
</dbReference>
<evidence type="ECO:0000259" key="4">
    <source>
        <dbReference type="PROSITE" id="PS51898"/>
    </source>
</evidence>
<dbReference type="Proteomes" id="UP000183843">
    <property type="component" value="Unassembled WGS sequence"/>
</dbReference>
<comment type="similarity">
    <text evidence="1">Belongs to the 'phage' integrase family.</text>
</comment>
<dbReference type="RefSeq" id="WP_074816693.1">
    <property type="nucleotide sequence ID" value="NZ_FOJX01000011.1"/>
</dbReference>
<dbReference type="InterPro" id="IPR011010">
    <property type="entry name" value="DNA_brk_join_enz"/>
</dbReference>
<reference evidence="5 6" key="1">
    <citation type="submission" date="2016-10" db="EMBL/GenBank/DDBJ databases">
        <authorList>
            <person name="de Groot N.N."/>
        </authorList>
    </citation>
    <scope>NUCLEOTIDE SEQUENCE [LARGE SCALE GENOMIC DNA]</scope>
    <source>
        <strain evidence="5 6">L14</strain>
    </source>
</reference>
<gene>
    <name evidence="5" type="ORF">SAMN05216587_11144</name>
</gene>
<dbReference type="InterPro" id="IPR050090">
    <property type="entry name" value="Tyrosine_recombinase_XerCD"/>
</dbReference>
<dbReference type="PROSITE" id="PS51898">
    <property type="entry name" value="TYR_RECOMBINASE"/>
    <property type="match status" value="1"/>
</dbReference>
<accession>A0A1I0Y9Y5</accession>
<protein>
    <submittedName>
        <fullName evidence="5">Site-specific recombinase XerD</fullName>
    </submittedName>
</protein>
<evidence type="ECO:0000256" key="1">
    <source>
        <dbReference type="ARBA" id="ARBA00008857"/>
    </source>
</evidence>
<sequence>MTIYNDFLEEIRKTRRQSTYKNYKRALTLFPDGSEDEIVDYIDKSEHSGVTKKNNLRVLSIALKYNGALTKGIHRIISTFKPDEPIQECPTDEQVELVWQNLNKDRDRAIFALMAYMGLRVGEVHNLDLGDITEDGRIIIRKSKGHRADIMPMVHERVERSLQNYIAGERRESHDNALFTSCHGRLSLIYLQQIIKTEFTDNGLGKFHCHSLRRYFANSMYNHGVSLLDMQDCMRHASPETTRRYLNLSQQNRIDAMKKAFDGNVGRRFA</sequence>
<evidence type="ECO:0000313" key="6">
    <source>
        <dbReference type="Proteomes" id="UP000183843"/>
    </source>
</evidence>
<dbReference type="InterPro" id="IPR013762">
    <property type="entry name" value="Integrase-like_cat_sf"/>
</dbReference>
<organism evidence="5 6">
    <name type="scientific">Selenomonas ruminantium</name>
    <dbReference type="NCBI Taxonomy" id="971"/>
    <lineage>
        <taxon>Bacteria</taxon>
        <taxon>Bacillati</taxon>
        <taxon>Bacillota</taxon>
        <taxon>Negativicutes</taxon>
        <taxon>Selenomonadales</taxon>
        <taxon>Selenomonadaceae</taxon>
        <taxon>Selenomonas</taxon>
    </lineage>
</organism>
<dbReference type="InterPro" id="IPR002104">
    <property type="entry name" value="Integrase_catalytic"/>
</dbReference>
<evidence type="ECO:0000313" key="5">
    <source>
        <dbReference type="EMBL" id="SFB10205.1"/>
    </source>
</evidence>
<evidence type="ECO:0000256" key="3">
    <source>
        <dbReference type="ARBA" id="ARBA00023172"/>
    </source>
</evidence>
<proteinExistence type="inferred from homology"/>
<dbReference type="PANTHER" id="PTHR30349:SF41">
    <property type="entry name" value="INTEGRASE_RECOMBINASE PROTEIN MJ0367-RELATED"/>
    <property type="match status" value="1"/>
</dbReference>
<feature type="domain" description="Tyr recombinase" evidence="4">
    <location>
        <begin position="85"/>
        <end position="258"/>
    </location>
</feature>
<dbReference type="GO" id="GO:0003677">
    <property type="term" value="F:DNA binding"/>
    <property type="evidence" value="ECO:0007669"/>
    <property type="project" value="UniProtKB-KW"/>
</dbReference>
<dbReference type="AlphaFoldDB" id="A0A1I0Y9Y5"/>
<dbReference type="GO" id="GO:0015074">
    <property type="term" value="P:DNA integration"/>
    <property type="evidence" value="ECO:0007669"/>
    <property type="project" value="InterPro"/>
</dbReference>
<dbReference type="PANTHER" id="PTHR30349">
    <property type="entry name" value="PHAGE INTEGRASE-RELATED"/>
    <property type="match status" value="1"/>
</dbReference>
<keyword evidence="2" id="KW-0238">DNA-binding</keyword>